<evidence type="ECO:0000256" key="7">
    <source>
        <dbReference type="ARBA" id="ARBA00022917"/>
    </source>
</evidence>
<evidence type="ECO:0000256" key="10">
    <source>
        <dbReference type="ARBA" id="ARBA00047671"/>
    </source>
</evidence>
<dbReference type="InterPro" id="IPR050062">
    <property type="entry name" value="Pro-tRNA_synthetase"/>
</dbReference>
<dbReference type="InterPro" id="IPR006195">
    <property type="entry name" value="aa-tRNA-synth_II"/>
</dbReference>
<dbReference type="Pfam" id="PF03129">
    <property type="entry name" value="HGTP_anticodon"/>
    <property type="match status" value="1"/>
</dbReference>
<dbReference type="GO" id="GO:0006433">
    <property type="term" value="P:prolyl-tRNA aminoacylation"/>
    <property type="evidence" value="ECO:0007669"/>
    <property type="project" value="InterPro"/>
</dbReference>
<dbReference type="GO" id="GO:0004827">
    <property type="term" value="F:proline-tRNA ligase activity"/>
    <property type="evidence" value="ECO:0007669"/>
    <property type="project" value="UniProtKB-EC"/>
</dbReference>
<dbReference type="SUPFAM" id="SSF55681">
    <property type="entry name" value="Class II aaRS and biotin synthetases"/>
    <property type="match status" value="1"/>
</dbReference>
<dbReference type="PANTHER" id="PTHR42753">
    <property type="entry name" value="MITOCHONDRIAL RIBOSOME PROTEIN L39/PROLYL-TRNA LIGASE FAMILY MEMBER"/>
    <property type="match status" value="1"/>
</dbReference>
<proteinExistence type="predicted"/>
<dbReference type="GO" id="GO:0005524">
    <property type="term" value="F:ATP binding"/>
    <property type="evidence" value="ECO:0007669"/>
    <property type="project" value="UniProtKB-KW"/>
</dbReference>
<feature type="domain" description="Aminoacyl-transfer RNA synthetases class-II family profile" evidence="11">
    <location>
        <begin position="33"/>
        <end position="336"/>
    </location>
</feature>
<evidence type="ECO:0000256" key="8">
    <source>
        <dbReference type="ARBA" id="ARBA00023146"/>
    </source>
</evidence>
<dbReference type="InterPro" id="IPR033730">
    <property type="entry name" value="ProRS_core_prok"/>
</dbReference>
<comment type="catalytic activity">
    <reaction evidence="10">
        <text>tRNA(Pro) + L-proline + ATP = L-prolyl-tRNA(Pro) + AMP + diphosphate</text>
        <dbReference type="Rhea" id="RHEA:14305"/>
        <dbReference type="Rhea" id="RHEA-COMP:9700"/>
        <dbReference type="Rhea" id="RHEA-COMP:9702"/>
        <dbReference type="ChEBI" id="CHEBI:30616"/>
        <dbReference type="ChEBI" id="CHEBI:33019"/>
        <dbReference type="ChEBI" id="CHEBI:60039"/>
        <dbReference type="ChEBI" id="CHEBI:78442"/>
        <dbReference type="ChEBI" id="CHEBI:78532"/>
        <dbReference type="ChEBI" id="CHEBI:456215"/>
        <dbReference type="EC" id="6.1.1.15"/>
    </reaction>
</comment>
<dbReference type="InterPro" id="IPR004154">
    <property type="entry name" value="Anticodon-bd"/>
</dbReference>
<evidence type="ECO:0000256" key="9">
    <source>
        <dbReference type="ARBA" id="ARBA00029731"/>
    </source>
</evidence>
<protein>
    <recommendedName>
        <fullName evidence="2">Proline--tRNA ligase</fullName>
        <ecNumber evidence="1">6.1.1.15</ecNumber>
    </recommendedName>
    <alternativeName>
        <fullName evidence="9">Prolyl-tRNA synthetase</fullName>
    </alternativeName>
</protein>
<keyword evidence="6" id="KW-0067">ATP-binding</keyword>
<evidence type="ECO:0000313" key="13">
    <source>
        <dbReference type="Proteomes" id="UP000321934"/>
    </source>
</evidence>
<keyword evidence="4 12" id="KW-0436">Ligase</keyword>
<dbReference type="AlphaFoldDB" id="A0A5B8XDX9"/>
<dbReference type="CDD" id="cd00861">
    <property type="entry name" value="ProRS_anticodon_short"/>
    <property type="match status" value="1"/>
</dbReference>
<dbReference type="Pfam" id="PF00587">
    <property type="entry name" value="tRNA-synt_2b"/>
    <property type="match status" value="1"/>
</dbReference>
<evidence type="ECO:0000256" key="3">
    <source>
        <dbReference type="ARBA" id="ARBA00022490"/>
    </source>
</evidence>
<accession>A0A5B8XDX9</accession>
<dbReference type="InterPro" id="IPR036621">
    <property type="entry name" value="Anticodon-bd_dom_sf"/>
</dbReference>
<sequence length="430" mass="48837">MRITQFHIPTLKETPSDASVISHKLMLKAGMIRQIASGLYTLMPLGLRVVQKISNIIRDEINKIGGSEVLFPIVQNNDVWVRSGREKGYCGPETLRMKDRNGVDMLFSPTAEESAQLIFEMDIKSYKQIPVAFYQINTKFRDEIRPRFGLMRCREFIMMDCYSFDVNEDLARKTYDNYFCAYLEMFKKMGLVAVPMRAASGEIGGDLSHEFHVIAETGESGIFYDKKLDEMRQNIGNFNIDDLKNVYAKTDDEHSSENCPIAKENLVEKRGIEVGHIFYYGDKYSKQMDIKIQGQDGKLFHPVGGCYGIGVTRIMAAAIEANSDEKGIIWHKSIAPFEVILLNLSPKDENCVKKCDEIYEKLKLQGIDILYDDSDNSAGFKFNNADLIGIPTQIILGSKSLEQGEVEIKERKTGDVKKVRIENINDVIRV</sequence>
<keyword evidence="7" id="KW-0648">Protein biosynthesis</keyword>
<reference evidence="12 13" key="1">
    <citation type="journal article" date="2019" name="ISME J.">
        <title>Deianiraea, an extracellular bacterium associated with the ciliate Paramecium, suggests an alternative scenario for the evolution of Rickettsiales.</title>
        <authorList>
            <person name="Castelli M."/>
            <person name="Sabaneyeva E."/>
            <person name="Lanzoni O."/>
            <person name="Lebedeva N."/>
            <person name="Floriano A.M."/>
            <person name="Gaiarsa S."/>
            <person name="Benken K."/>
            <person name="Modeo L."/>
            <person name="Bandi C."/>
            <person name="Potekhin A."/>
            <person name="Sassera D."/>
            <person name="Petroni G."/>
        </authorList>
    </citation>
    <scope>NUCLEOTIDE SEQUENCE [LARGE SCALE GENOMIC DNA]</scope>
    <source>
        <strain evidence="12">CyL4-1</strain>
    </source>
</reference>
<dbReference type="InterPro" id="IPR002314">
    <property type="entry name" value="aa-tRNA-synt_IIb"/>
</dbReference>
<dbReference type="PROSITE" id="PS50862">
    <property type="entry name" value="AA_TRNA_LIGASE_II"/>
    <property type="match status" value="1"/>
</dbReference>
<dbReference type="EMBL" id="CP029077">
    <property type="protein sequence ID" value="QED23549.1"/>
    <property type="molecule type" value="Genomic_DNA"/>
</dbReference>
<organism evidence="12 13">
    <name type="scientific">Candidatus Deianiraea vastatrix</name>
    <dbReference type="NCBI Taxonomy" id="2163644"/>
    <lineage>
        <taxon>Bacteria</taxon>
        <taxon>Pseudomonadati</taxon>
        <taxon>Pseudomonadota</taxon>
        <taxon>Alphaproteobacteria</taxon>
        <taxon>Rickettsiales</taxon>
        <taxon>Candidatus Deianiraeaceae</taxon>
        <taxon>Candidatus Deianiraea</taxon>
    </lineage>
</organism>
<dbReference type="PRINTS" id="PR01046">
    <property type="entry name" value="TRNASYNTHPRO"/>
</dbReference>
<dbReference type="CDD" id="cd00779">
    <property type="entry name" value="ProRS_core_prok"/>
    <property type="match status" value="1"/>
</dbReference>
<dbReference type="GO" id="GO:0005829">
    <property type="term" value="C:cytosol"/>
    <property type="evidence" value="ECO:0007669"/>
    <property type="project" value="TreeGrafter"/>
</dbReference>
<gene>
    <name evidence="12" type="ORF">Deia_00759</name>
</gene>
<dbReference type="OrthoDB" id="9809052at2"/>
<dbReference type="EC" id="6.1.1.15" evidence="1"/>
<dbReference type="PANTHER" id="PTHR42753:SF2">
    <property type="entry name" value="PROLINE--TRNA LIGASE"/>
    <property type="match status" value="1"/>
</dbReference>
<keyword evidence="3" id="KW-0963">Cytoplasm</keyword>
<dbReference type="NCBIfam" id="NF008979">
    <property type="entry name" value="PRK12325.1"/>
    <property type="match status" value="1"/>
</dbReference>
<name>A0A5B8XDX9_9RICK</name>
<evidence type="ECO:0000259" key="11">
    <source>
        <dbReference type="PROSITE" id="PS50862"/>
    </source>
</evidence>
<evidence type="ECO:0000256" key="1">
    <source>
        <dbReference type="ARBA" id="ARBA00012831"/>
    </source>
</evidence>
<keyword evidence="13" id="KW-1185">Reference proteome</keyword>
<dbReference type="InterPro" id="IPR045864">
    <property type="entry name" value="aa-tRNA-synth_II/BPL/LPL"/>
</dbReference>
<evidence type="ECO:0000313" key="12">
    <source>
        <dbReference type="EMBL" id="QED23549.1"/>
    </source>
</evidence>
<dbReference type="Gene3D" id="3.40.50.800">
    <property type="entry name" value="Anticodon-binding domain"/>
    <property type="match status" value="1"/>
</dbReference>
<evidence type="ECO:0000256" key="6">
    <source>
        <dbReference type="ARBA" id="ARBA00022840"/>
    </source>
</evidence>
<dbReference type="InterPro" id="IPR002316">
    <property type="entry name" value="Pro-tRNA-ligase_IIa"/>
</dbReference>
<dbReference type="Proteomes" id="UP000321934">
    <property type="component" value="Chromosome"/>
</dbReference>
<evidence type="ECO:0000256" key="5">
    <source>
        <dbReference type="ARBA" id="ARBA00022741"/>
    </source>
</evidence>
<keyword evidence="5" id="KW-0547">Nucleotide-binding</keyword>
<dbReference type="InterPro" id="IPR044140">
    <property type="entry name" value="ProRS_anticodon_short"/>
</dbReference>
<keyword evidence="8" id="KW-0030">Aminoacyl-tRNA synthetase</keyword>
<dbReference type="SUPFAM" id="SSF52954">
    <property type="entry name" value="Class II aaRS ABD-related"/>
    <property type="match status" value="1"/>
</dbReference>
<evidence type="ECO:0000256" key="2">
    <source>
        <dbReference type="ARBA" id="ARBA00019110"/>
    </source>
</evidence>
<evidence type="ECO:0000256" key="4">
    <source>
        <dbReference type="ARBA" id="ARBA00022598"/>
    </source>
</evidence>
<dbReference type="Gene3D" id="3.30.930.10">
    <property type="entry name" value="Bira Bifunctional Protein, Domain 2"/>
    <property type="match status" value="1"/>
</dbReference>
<dbReference type="RefSeq" id="WP_146820815.1">
    <property type="nucleotide sequence ID" value="NZ_CP029077.1"/>
</dbReference>